<evidence type="ECO:0000259" key="3">
    <source>
        <dbReference type="Pfam" id="PF11611"/>
    </source>
</evidence>
<dbReference type="OrthoDB" id="3675370at2"/>
<name>A0A4R4UQB4_9PSEU</name>
<evidence type="ECO:0000256" key="2">
    <source>
        <dbReference type="SAM" id="Phobius"/>
    </source>
</evidence>
<dbReference type="Gene3D" id="2.60.40.1240">
    <property type="match status" value="1"/>
</dbReference>
<gene>
    <name evidence="4" type="ORF">E1161_16670</name>
</gene>
<keyword evidence="2" id="KW-0812">Transmembrane</keyword>
<keyword evidence="1" id="KW-0732">Signal</keyword>
<comment type="caution">
    <text evidence="4">The sequence shown here is derived from an EMBL/GenBank/DDBJ whole genome shotgun (WGS) entry which is preliminary data.</text>
</comment>
<dbReference type="Proteomes" id="UP000294744">
    <property type="component" value="Unassembled WGS sequence"/>
</dbReference>
<keyword evidence="2" id="KW-1133">Transmembrane helix</keyword>
<evidence type="ECO:0000313" key="4">
    <source>
        <dbReference type="EMBL" id="TDC91304.1"/>
    </source>
</evidence>
<feature type="domain" description="DUF4352" evidence="3">
    <location>
        <begin position="146"/>
        <end position="239"/>
    </location>
</feature>
<feature type="transmembrane region" description="Helical" evidence="2">
    <location>
        <begin position="24"/>
        <end position="57"/>
    </location>
</feature>
<sequence>MTTSAYTPQPAPVQPRNGMGTAALVLGILGLLLAWIPIIGFIGFILGALAIVLGIIGIVRAGKGRATNLVVAAIGTGLGVVALILSTVVFGLFATAVNEQINAPGSVIGTGITRGDQAAPTVIAFGQGHTWSGGETVTVSVPREFTPDNPFLQAPSGKRFASVDVTVRNGTSQPYQVMMAQLTAQHSGRVAQENFTAGDPLPNTEIPPGGEVTFTKVWEVDQQPGELQVSVKPNPIAGQTVFFKGQF</sequence>
<dbReference type="AlphaFoldDB" id="A0A4R4UQB4"/>
<evidence type="ECO:0000256" key="1">
    <source>
        <dbReference type="ARBA" id="ARBA00022729"/>
    </source>
</evidence>
<dbReference type="Pfam" id="PF11611">
    <property type="entry name" value="DUF4352"/>
    <property type="match status" value="1"/>
</dbReference>
<dbReference type="InterPro" id="IPR029050">
    <property type="entry name" value="Immunoprotect_excell_Ig-like"/>
</dbReference>
<accession>A0A4R4UQB4</accession>
<proteinExistence type="predicted"/>
<dbReference type="EMBL" id="SMKV01000019">
    <property type="protein sequence ID" value="TDC91304.1"/>
    <property type="molecule type" value="Genomic_DNA"/>
</dbReference>
<keyword evidence="5" id="KW-1185">Reference proteome</keyword>
<organism evidence="4 5">
    <name type="scientific">Saccharopolyspora aridisoli</name>
    <dbReference type="NCBI Taxonomy" id="2530385"/>
    <lineage>
        <taxon>Bacteria</taxon>
        <taxon>Bacillati</taxon>
        <taxon>Actinomycetota</taxon>
        <taxon>Actinomycetes</taxon>
        <taxon>Pseudonocardiales</taxon>
        <taxon>Pseudonocardiaceae</taxon>
        <taxon>Saccharopolyspora</taxon>
    </lineage>
</organism>
<keyword evidence="2" id="KW-0472">Membrane</keyword>
<feature type="transmembrane region" description="Helical" evidence="2">
    <location>
        <begin position="69"/>
        <end position="94"/>
    </location>
</feature>
<reference evidence="4 5" key="1">
    <citation type="submission" date="2019-03" db="EMBL/GenBank/DDBJ databases">
        <title>Draft genome sequences of novel Actinobacteria.</title>
        <authorList>
            <person name="Sahin N."/>
            <person name="Ay H."/>
            <person name="Saygin H."/>
        </authorList>
    </citation>
    <scope>NUCLEOTIDE SEQUENCE [LARGE SCALE GENOMIC DNA]</scope>
    <source>
        <strain evidence="4 5">16K404</strain>
    </source>
</reference>
<dbReference type="InterPro" id="IPR029051">
    <property type="entry name" value="DUF4352"/>
</dbReference>
<dbReference type="RefSeq" id="WP_132624276.1">
    <property type="nucleotide sequence ID" value="NZ_SMKV01000019.1"/>
</dbReference>
<protein>
    <submittedName>
        <fullName evidence="4">DUF4352 domain-containing protein</fullName>
    </submittedName>
</protein>
<evidence type="ECO:0000313" key="5">
    <source>
        <dbReference type="Proteomes" id="UP000294744"/>
    </source>
</evidence>